<keyword evidence="1" id="KW-1133">Transmembrane helix</keyword>
<dbReference type="Proteomes" id="UP000010310">
    <property type="component" value="Unassembled WGS sequence"/>
</dbReference>
<keyword evidence="3" id="KW-1185">Reference proteome</keyword>
<keyword evidence="1" id="KW-0472">Membrane</keyword>
<gene>
    <name evidence="2" type="ORF">B273_0486</name>
</gene>
<comment type="caution">
    <text evidence="2">The sequence shown here is derived from an EMBL/GenBank/DDBJ whole genome shotgun (WGS) entry which is preliminary data.</text>
</comment>
<name>K6GFT4_9GAMM</name>
<evidence type="ECO:0000256" key="1">
    <source>
        <dbReference type="SAM" id="Phobius"/>
    </source>
</evidence>
<dbReference type="AlphaFoldDB" id="K6GFT4"/>
<reference evidence="2 3" key="1">
    <citation type="submission" date="2012-09" db="EMBL/GenBank/DDBJ databases">
        <authorList>
            <person name="Dupont C.L."/>
            <person name="Rusch D.B."/>
            <person name="Lombardo M.-J."/>
            <person name="Novotny M."/>
            <person name="Yee-Greenbaum J."/>
            <person name="Laskin R."/>
        </authorList>
    </citation>
    <scope>NUCLEOTIDE SEQUENCE [LARGE SCALE GENOMIC DNA]</scope>
    <source>
        <strain evidence="2">SAR86E</strain>
    </source>
</reference>
<proteinExistence type="predicted"/>
<protein>
    <submittedName>
        <fullName evidence="2">Uncharacterized protein</fullName>
    </submittedName>
</protein>
<sequence length="37" mass="4472">MLPQKKYQYLMFSLLILSFNLFIHNYSSINYELSSKP</sequence>
<dbReference type="EMBL" id="AMWX01000012">
    <property type="protein sequence ID" value="EKO35926.1"/>
    <property type="molecule type" value="Genomic_DNA"/>
</dbReference>
<keyword evidence="1" id="KW-0812">Transmembrane</keyword>
<evidence type="ECO:0000313" key="2">
    <source>
        <dbReference type="EMBL" id="EKO35926.1"/>
    </source>
</evidence>
<feature type="transmembrane region" description="Helical" evidence="1">
    <location>
        <begin position="7"/>
        <end position="27"/>
    </location>
</feature>
<dbReference type="STRING" id="1208365.B273_0486"/>
<organism evidence="2 3">
    <name type="scientific">SAR86 cluster bacterium SAR86E</name>
    <dbReference type="NCBI Taxonomy" id="1208365"/>
    <lineage>
        <taxon>Bacteria</taxon>
        <taxon>Pseudomonadati</taxon>
        <taxon>Pseudomonadota</taxon>
        <taxon>Gammaproteobacteria</taxon>
        <taxon>SAR86 cluster</taxon>
    </lineage>
</organism>
<evidence type="ECO:0000313" key="3">
    <source>
        <dbReference type="Proteomes" id="UP000010310"/>
    </source>
</evidence>
<accession>K6GFT4</accession>